<sequence length="257" mass="27343">MEMGFIVLCAMGLFSLSLALNCNTVPGELQQVDAGSGQVFGVNNDNKIYTLYGDQWTQLPGALKHVTVGPSGVWGTNANNEIFKLVGGTWLKVSGLLKQVDAGGNGILGGVNMFDGIFCLGKDPNLAFNKPTSSPAPWQNLPGSLKYYSCGPYSCWGVNSNNNIYIMKGVTSAECRGSMSWEQIPGALVMVEVGTDGSVFGVNAGGDLYQRTGVSSDKPAGTDWALISMCNKLKHVSYDQGHIWAITLQNSILDCVV</sequence>
<protein>
    <recommendedName>
        <fullName evidence="6">Fish-egg lectin-like</fullName>
    </recommendedName>
</protein>
<dbReference type="RefSeq" id="XP_028836802.1">
    <property type="nucleotide sequence ID" value="XM_028980969.1"/>
</dbReference>
<dbReference type="Ensembl" id="ENSDCDT00010007726.1">
    <property type="protein sequence ID" value="ENSDCDP00010007386.1"/>
    <property type="gene ID" value="ENSDCDG00010003282.1"/>
</dbReference>
<evidence type="ECO:0000256" key="3">
    <source>
        <dbReference type="SAM" id="SignalP"/>
    </source>
</evidence>
<comment type="similarity">
    <text evidence="2">Belongs to the tectonin family.</text>
</comment>
<evidence type="ECO:0000256" key="1">
    <source>
        <dbReference type="ARBA" id="ARBA00022734"/>
    </source>
</evidence>
<name>A0A8C4FMG0_9TELE</name>
<evidence type="ECO:0000313" key="4">
    <source>
        <dbReference type="Ensembl" id="ENSDCDP00010007388.1"/>
    </source>
</evidence>
<dbReference type="GeneTree" id="ENSGT00510000047886"/>
<evidence type="ECO:0000256" key="2">
    <source>
        <dbReference type="ARBA" id="ARBA00038331"/>
    </source>
</evidence>
<dbReference type="OrthoDB" id="166585at2759"/>
<keyword evidence="1" id="KW-0430">Lectin</keyword>
<dbReference type="GeneID" id="114790689"/>
<proteinExistence type="inferred from homology"/>
<feature type="signal peptide" evidence="3">
    <location>
        <begin position="1"/>
        <end position="19"/>
    </location>
</feature>
<dbReference type="PANTHER" id="PTHR23250">
    <property type="entry name" value="DYSFERLIN-RELATED"/>
    <property type="match status" value="1"/>
</dbReference>
<keyword evidence="5" id="KW-1185">Reference proteome</keyword>
<dbReference type="AlphaFoldDB" id="A0A8C4FMG0"/>
<dbReference type="Proteomes" id="UP000694580">
    <property type="component" value="Chromosome 5"/>
</dbReference>
<keyword evidence="3" id="KW-0732">Signal</keyword>
<dbReference type="GO" id="GO:0030246">
    <property type="term" value="F:carbohydrate binding"/>
    <property type="evidence" value="ECO:0007669"/>
    <property type="project" value="UniProtKB-KW"/>
</dbReference>
<dbReference type="InterPro" id="IPR051513">
    <property type="entry name" value="Tectonin_beta-prop"/>
</dbReference>
<organism evidence="4 5">
    <name type="scientific">Denticeps clupeoides</name>
    <name type="common">denticle herring</name>
    <dbReference type="NCBI Taxonomy" id="299321"/>
    <lineage>
        <taxon>Eukaryota</taxon>
        <taxon>Metazoa</taxon>
        <taxon>Chordata</taxon>
        <taxon>Craniata</taxon>
        <taxon>Vertebrata</taxon>
        <taxon>Euteleostomi</taxon>
        <taxon>Actinopterygii</taxon>
        <taxon>Neopterygii</taxon>
        <taxon>Teleostei</taxon>
        <taxon>Clupei</taxon>
        <taxon>Clupeiformes</taxon>
        <taxon>Denticipitoidei</taxon>
        <taxon>Denticipitidae</taxon>
        <taxon>Denticeps</taxon>
    </lineage>
</organism>
<dbReference type="SMART" id="SM00706">
    <property type="entry name" value="TECPR"/>
    <property type="match status" value="6"/>
</dbReference>
<evidence type="ECO:0008006" key="6">
    <source>
        <dbReference type="Google" id="ProtNLM"/>
    </source>
</evidence>
<dbReference type="PANTHER" id="PTHR23250:SF3">
    <property type="entry name" value="FISH-EGG LECTIN-LIKE ISOFORM X1-RELATED"/>
    <property type="match status" value="1"/>
</dbReference>
<evidence type="ECO:0000313" key="5">
    <source>
        <dbReference type="Proteomes" id="UP000694580"/>
    </source>
</evidence>
<accession>A0A8C4FMG0</accession>
<dbReference type="Pfam" id="PF19193">
    <property type="entry name" value="Tectonin"/>
    <property type="match status" value="1"/>
</dbReference>
<dbReference type="Ensembl" id="ENSDCDT00010007734.1">
    <property type="protein sequence ID" value="ENSDCDP00010007392.1"/>
    <property type="gene ID" value="ENSDCDG00010003282.1"/>
</dbReference>
<feature type="chain" id="PRO_5044680263" description="Fish-egg lectin-like" evidence="3">
    <location>
        <begin position="20"/>
        <end position="257"/>
    </location>
</feature>
<gene>
    <name evidence="4" type="primary">LOC114790689</name>
</gene>
<dbReference type="Ensembl" id="ENSDCDT00010007729.1">
    <property type="protein sequence ID" value="ENSDCDP00010007388.1"/>
    <property type="gene ID" value="ENSDCDG00010003282.1"/>
</dbReference>
<dbReference type="InterPro" id="IPR006624">
    <property type="entry name" value="Beta-propeller_rpt_TECPR"/>
</dbReference>
<reference evidence="4 5" key="1">
    <citation type="submission" date="2020-06" db="EMBL/GenBank/DDBJ databases">
        <authorList>
            <consortium name="Wellcome Sanger Institute Data Sharing"/>
        </authorList>
    </citation>
    <scope>NUCLEOTIDE SEQUENCE [LARGE SCALE GENOMIC DNA]</scope>
</reference>
<reference evidence="4" key="2">
    <citation type="submission" date="2025-05" db="UniProtKB">
        <authorList>
            <consortium name="Ensembl"/>
        </authorList>
    </citation>
    <scope>IDENTIFICATION</scope>
</reference>